<comment type="cofactor">
    <cofactor evidence="1">
        <name>FAD</name>
        <dbReference type="ChEBI" id="CHEBI:57692"/>
    </cofactor>
</comment>
<evidence type="ECO:0000313" key="3">
    <source>
        <dbReference type="EMBL" id="PGH26724.1"/>
    </source>
</evidence>
<dbReference type="OrthoDB" id="74360at2759"/>
<evidence type="ECO:0000256" key="1">
    <source>
        <dbReference type="ARBA" id="ARBA00001974"/>
    </source>
</evidence>
<dbReference type="PANTHER" id="PTHR42877">
    <property type="entry name" value="L-ORNITHINE N(5)-MONOOXYGENASE-RELATED"/>
    <property type="match status" value="1"/>
</dbReference>
<dbReference type="InterPro" id="IPR051209">
    <property type="entry name" value="FAD-bind_Monooxygenase_sf"/>
</dbReference>
<keyword evidence="4" id="KW-1185">Reference proteome</keyword>
<protein>
    <recommendedName>
        <fullName evidence="5">FAD/NAD(P)-binding domain-containing protein</fullName>
    </recommendedName>
</protein>
<evidence type="ECO:0008006" key="5">
    <source>
        <dbReference type="Google" id="ProtNLM"/>
    </source>
</evidence>
<dbReference type="InterPro" id="IPR036188">
    <property type="entry name" value="FAD/NAD-bd_sf"/>
</dbReference>
<dbReference type="SUPFAM" id="SSF51905">
    <property type="entry name" value="FAD/NAD(P)-binding domain"/>
    <property type="match status" value="3"/>
</dbReference>
<dbReference type="Gene3D" id="3.50.50.60">
    <property type="entry name" value="FAD/NAD(P)-binding domain"/>
    <property type="match status" value="2"/>
</dbReference>
<evidence type="ECO:0000313" key="4">
    <source>
        <dbReference type="Proteomes" id="UP000224634"/>
    </source>
</evidence>
<gene>
    <name evidence="3" type="ORF">AJ80_01670</name>
</gene>
<comment type="caution">
    <text evidence="3">The sequence shown here is derived from an EMBL/GenBank/DDBJ whole genome shotgun (WGS) entry which is preliminary data.</text>
</comment>
<comment type="similarity">
    <text evidence="2">Belongs to the FAD-binding monooxygenase family.</text>
</comment>
<dbReference type="PANTHER" id="PTHR42877:SF11">
    <property type="entry name" value="MONOOXYGENASE, PUTATIVE (AFU_ORTHOLOGUE AFUA_6G13790)-RELATED"/>
    <property type="match status" value="1"/>
</dbReference>
<dbReference type="STRING" id="1447883.A0A2B7YRS2"/>
<reference evidence="3 4" key="1">
    <citation type="submission" date="2017-10" db="EMBL/GenBank/DDBJ databases">
        <title>Comparative genomics in systemic dimorphic fungi from Ajellomycetaceae.</title>
        <authorList>
            <person name="Munoz J.F."/>
            <person name="Mcewen J.G."/>
            <person name="Clay O.K."/>
            <person name="Cuomo C.A."/>
        </authorList>
    </citation>
    <scope>NUCLEOTIDE SEQUENCE [LARGE SCALE GENOMIC DNA]</scope>
    <source>
        <strain evidence="3 4">UAMH7299</strain>
    </source>
</reference>
<proteinExistence type="inferred from homology"/>
<dbReference type="Pfam" id="PF13450">
    <property type="entry name" value="NAD_binding_8"/>
    <property type="match status" value="1"/>
</dbReference>
<evidence type="ECO:0000256" key="2">
    <source>
        <dbReference type="ARBA" id="ARBA00010139"/>
    </source>
</evidence>
<sequence>MLNGALSAAGLVANGKTPPNWTPLKEEPVYARRKLKIICVGAGYSGLTLAHKIKHELQLSDVIDLVIYEKNPDIGGTWFENRYPGVACDIPAHSYTFLFEPNPDWSHFYAPGPEIQEYMKKTVKKWNLDERVQFNSKVTEAIWDEDSGRWKLKIDQNGTVTEDEAEIFVNGTGFLNKWKWPGIQGLSDFKGKLVHTASWDDEYDWANKRVAVIGNGSSGIQCVPAMQPKVSKLVNYVRNPTWISINFCADKAKDGRNFAYTEEEKKLFREDPKVLFALRRELEASVNGFFYGMYRGHPAQVGLAAVCKEHMEERMKDLPDDSISKAILPDFQPGCRRLSPGDGYLEAFKNPNTRMCWEPIETITTTGIKTAEGEEEFDMIVAATGFDTSFIPPWKFVGRDGAMLDERWKENPEAFFAVQVDGMPNYFMFNGPNCAISHGSVLTQISWTCDYILKWAKKIATEDIKSIDVKKDAVDDYNAYAQEFLKRMVWADDCRSWYKNGKSSGQVTGVYPGSILHFKDSLENMGAEHFNFGYNSKNRFRFLGNGESLCENHGEGDLAYYMDDMKI</sequence>
<dbReference type="Proteomes" id="UP000224634">
    <property type="component" value="Unassembled WGS sequence"/>
</dbReference>
<accession>A0A2B7YRS2</accession>
<organism evidence="3 4">
    <name type="scientific">Polytolypa hystricis (strain UAMH7299)</name>
    <dbReference type="NCBI Taxonomy" id="1447883"/>
    <lineage>
        <taxon>Eukaryota</taxon>
        <taxon>Fungi</taxon>
        <taxon>Dikarya</taxon>
        <taxon>Ascomycota</taxon>
        <taxon>Pezizomycotina</taxon>
        <taxon>Eurotiomycetes</taxon>
        <taxon>Eurotiomycetidae</taxon>
        <taxon>Onygenales</taxon>
        <taxon>Onygenales incertae sedis</taxon>
        <taxon>Polytolypa</taxon>
    </lineage>
</organism>
<dbReference type="EMBL" id="PDNA01000014">
    <property type="protein sequence ID" value="PGH26724.1"/>
    <property type="molecule type" value="Genomic_DNA"/>
</dbReference>
<dbReference type="AlphaFoldDB" id="A0A2B7YRS2"/>
<name>A0A2B7YRS2_POLH7</name>